<keyword evidence="4" id="KW-0732">Signal</keyword>
<dbReference type="PANTHER" id="PTHR40841">
    <property type="entry name" value="SIDEROPHORE TRIACETYLFUSARININE C ESTERASE"/>
    <property type="match status" value="1"/>
</dbReference>
<dbReference type="PANTHER" id="PTHR40841:SF2">
    <property type="entry name" value="SIDEROPHORE-DEGRADING ESTERASE (EUROFUNG)"/>
    <property type="match status" value="1"/>
</dbReference>
<dbReference type="SUPFAM" id="SSF48452">
    <property type="entry name" value="TPR-like"/>
    <property type="match status" value="1"/>
</dbReference>
<evidence type="ECO:0000256" key="1">
    <source>
        <dbReference type="ARBA" id="ARBA00005622"/>
    </source>
</evidence>
<proteinExistence type="inferred from homology"/>
<keyword evidence="6" id="KW-1185">Reference proteome</keyword>
<dbReference type="Pfam" id="PF00756">
    <property type="entry name" value="Esterase"/>
    <property type="match status" value="1"/>
</dbReference>
<evidence type="ECO:0000256" key="2">
    <source>
        <dbReference type="ARBA" id="ARBA00022801"/>
    </source>
</evidence>
<evidence type="ECO:0000256" key="3">
    <source>
        <dbReference type="PROSITE-ProRule" id="PRU00339"/>
    </source>
</evidence>
<dbReference type="Gene3D" id="3.40.50.1820">
    <property type="entry name" value="alpha/beta hydrolase"/>
    <property type="match status" value="1"/>
</dbReference>
<feature type="signal peptide" evidence="4">
    <location>
        <begin position="1"/>
        <end position="19"/>
    </location>
</feature>
<dbReference type="InterPro" id="IPR000801">
    <property type="entry name" value="Esterase-like"/>
</dbReference>
<protein>
    <submittedName>
        <fullName evidence="5">Uncharacterized protein</fullName>
    </submittedName>
</protein>
<reference evidence="6" key="1">
    <citation type="submission" date="2016-10" db="EMBL/GenBank/DDBJ databases">
        <authorList>
            <person name="Varghese N."/>
            <person name="Submissions S."/>
        </authorList>
    </citation>
    <scope>NUCLEOTIDE SEQUENCE [LARGE SCALE GENOMIC DNA]</scope>
    <source>
        <strain evidence="6">DSM 19110</strain>
    </source>
</reference>
<keyword evidence="2" id="KW-0378">Hydrolase</keyword>
<accession>A0A1H0JNY2</accession>
<dbReference type="RefSeq" id="WP_074612585.1">
    <property type="nucleotide sequence ID" value="NZ_FNGY01000015.1"/>
</dbReference>
<dbReference type="InterPro" id="IPR011990">
    <property type="entry name" value="TPR-like_helical_dom_sf"/>
</dbReference>
<evidence type="ECO:0000313" key="5">
    <source>
        <dbReference type="EMBL" id="SDO45505.1"/>
    </source>
</evidence>
<dbReference type="STRING" id="430522.BFS30_17095"/>
<evidence type="ECO:0000256" key="4">
    <source>
        <dbReference type="SAM" id="SignalP"/>
    </source>
</evidence>
<organism evidence="5 6">
    <name type="scientific">Pedobacter steynii</name>
    <dbReference type="NCBI Taxonomy" id="430522"/>
    <lineage>
        <taxon>Bacteria</taxon>
        <taxon>Pseudomonadati</taxon>
        <taxon>Bacteroidota</taxon>
        <taxon>Sphingobacteriia</taxon>
        <taxon>Sphingobacteriales</taxon>
        <taxon>Sphingobacteriaceae</taxon>
        <taxon>Pedobacter</taxon>
    </lineage>
</organism>
<feature type="chain" id="PRO_5010252594" evidence="4">
    <location>
        <begin position="20"/>
        <end position="410"/>
    </location>
</feature>
<name>A0A1H0JNY2_9SPHI</name>
<dbReference type="Proteomes" id="UP000183200">
    <property type="component" value="Unassembled WGS sequence"/>
</dbReference>
<dbReference type="PROSITE" id="PS50005">
    <property type="entry name" value="TPR"/>
    <property type="match status" value="1"/>
</dbReference>
<dbReference type="InterPro" id="IPR052558">
    <property type="entry name" value="Siderophore_Hydrolase_D"/>
</dbReference>
<sequence length="410" mass="46785">MRKLILSLLTAFFSVCALAQKDNKVTIGTIDSIQSKILNEQRKIWIHVPGSWNADSKQRYPVLYLLDGDAHFYSVVGMIQHLSQVNGNTICPEMIVVGIPNTDRIRDLTPTRVYPEHPFTDSVALKTSGGGERFVSFLEKELMPRIDSLYPTQPYKILTGHSLGGLTVMNVALNHTKLFNSYISIDPSMWWDNMNLLNTTQKSLREKKFSGTTLYLGIANTLNEGMDITKVRGDTSKSTRHIRSILNLDQYIKAQKQNGLRYESKYYSNDDHGSVPLITEYDALRFIFNKYRFKLSPKDFTDPTADLINKFGKHYQEVSKLFGYQLSPPENMINSLGYTFLQQKQYAKAGGLFKLNVDNYPESFNVYDSYGDYFLAIGDKSKAIEYFKKSLSIKETPESRKKLDKLLSGE</sequence>
<dbReference type="InterPro" id="IPR019734">
    <property type="entry name" value="TPR_rpt"/>
</dbReference>
<dbReference type="GO" id="GO:0016788">
    <property type="term" value="F:hydrolase activity, acting on ester bonds"/>
    <property type="evidence" value="ECO:0007669"/>
    <property type="project" value="TreeGrafter"/>
</dbReference>
<dbReference type="AlphaFoldDB" id="A0A1H0JNY2"/>
<feature type="repeat" description="TPR" evidence="3">
    <location>
        <begin position="364"/>
        <end position="397"/>
    </location>
</feature>
<dbReference type="OrthoDB" id="9784036at2"/>
<evidence type="ECO:0000313" key="6">
    <source>
        <dbReference type="Proteomes" id="UP000183200"/>
    </source>
</evidence>
<comment type="similarity">
    <text evidence="1">Belongs to the esterase D family.</text>
</comment>
<dbReference type="InterPro" id="IPR029058">
    <property type="entry name" value="AB_hydrolase_fold"/>
</dbReference>
<gene>
    <name evidence="5" type="ORF">SAMN05421820_11533</name>
</gene>
<dbReference type="EMBL" id="FNGY01000015">
    <property type="protein sequence ID" value="SDO45505.1"/>
    <property type="molecule type" value="Genomic_DNA"/>
</dbReference>
<dbReference type="SUPFAM" id="SSF53474">
    <property type="entry name" value="alpha/beta-Hydrolases"/>
    <property type="match status" value="1"/>
</dbReference>
<keyword evidence="3" id="KW-0802">TPR repeat</keyword>